<dbReference type="EMBL" id="AP019860">
    <property type="protein sequence ID" value="BBM83938.1"/>
    <property type="molecule type" value="Genomic_DNA"/>
</dbReference>
<dbReference type="GO" id="GO:0016811">
    <property type="term" value="F:hydrolase activity, acting on carbon-nitrogen (but not peptide) bonds, in linear amides"/>
    <property type="evidence" value="ECO:0007669"/>
    <property type="project" value="InterPro"/>
</dbReference>
<keyword evidence="7" id="KW-0170">Cobalt</keyword>
<sequence>MDAVQLLTRMVEIKSVSENEREVAEYLVEYMSENGLEAHIDDAGNAVGIKSGKITAEEQVEDLVLLGHMDTVPGDIPVRQEGDLLFGRGSVDAKGPLATFVAATIQAQIAENRRVIVVGAVEEEISTSKGAHYAKDQYSPVACVIGEPSNWDAITLGYKGQFLVKYRLEQEVGHTAGANSAVGEKAVIWWQKIQEHCESFNEERNKLFDQLLPTLRHIQTSSDGLTEVAEVIVGIRLPLDVDIPQLKNTVCNFDEHAEIDCYSHEEAYKSDKNNGLVRAFLKSIRQQNARPRFKTKTGTSDMNSVGPKWQCPIVAYGPGDSTLDHTPNEHISISEYLRAIEVLKSVLEDSGTLQQKKCK</sequence>
<dbReference type="AlphaFoldDB" id="A0A5S9IL82"/>
<name>A0A5S9IL82_UABAM</name>
<dbReference type="Gene3D" id="3.30.70.360">
    <property type="match status" value="1"/>
</dbReference>
<evidence type="ECO:0000256" key="1">
    <source>
        <dbReference type="ARBA" id="ARBA00022490"/>
    </source>
</evidence>
<dbReference type="Pfam" id="PF01546">
    <property type="entry name" value="Peptidase_M20"/>
    <property type="match status" value="1"/>
</dbReference>
<evidence type="ECO:0000313" key="9">
    <source>
        <dbReference type="Proteomes" id="UP000326354"/>
    </source>
</evidence>
<dbReference type="RefSeq" id="WP_151968119.1">
    <property type="nucleotide sequence ID" value="NZ_AP019860.1"/>
</dbReference>
<dbReference type="HAMAP" id="MF_01120">
    <property type="entry name" value="LysK"/>
    <property type="match status" value="1"/>
</dbReference>
<evidence type="ECO:0000256" key="7">
    <source>
        <dbReference type="ARBA" id="ARBA00023285"/>
    </source>
</evidence>
<dbReference type="PANTHER" id="PTHR43808:SF28">
    <property type="entry name" value="[LYSW]-LYSINE_[LYSW]-ORNITHINE HYDROLASE"/>
    <property type="match status" value="1"/>
</dbReference>
<dbReference type="GO" id="GO:0050897">
    <property type="term" value="F:cobalt ion binding"/>
    <property type="evidence" value="ECO:0007669"/>
    <property type="project" value="InterPro"/>
</dbReference>
<proteinExistence type="inferred from homology"/>
<dbReference type="InterPro" id="IPR010175">
    <property type="entry name" value="LysK"/>
</dbReference>
<dbReference type="Gene3D" id="3.40.630.10">
    <property type="entry name" value="Zn peptidases"/>
    <property type="match status" value="2"/>
</dbReference>
<reference evidence="8 9" key="1">
    <citation type="submission" date="2019-08" db="EMBL/GenBank/DDBJ databases">
        <title>Complete genome sequence of Candidatus Uab amorphum.</title>
        <authorList>
            <person name="Shiratori T."/>
            <person name="Suzuki S."/>
            <person name="Kakizawa Y."/>
            <person name="Ishida K."/>
        </authorList>
    </citation>
    <scope>NUCLEOTIDE SEQUENCE [LARGE SCALE GENOMIC DNA]</scope>
    <source>
        <strain evidence="8 9">SRT547</strain>
    </source>
</reference>
<evidence type="ECO:0000256" key="3">
    <source>
        <dbReference type="ARBA" id="ARBA00022723"/>
    </source>
</evidence>
<dbReference type="GO" id="GO:0008270">
    <property type="term" value="F:zinc ion binding"/>
    <property type="evidence" value="ECO:0007669"/>
    <property type="project" value="InterPro"/>
</dbReference>
<dbReference type="NCBIfam" id="NF003367">
    <property type="entry name" value="PRK04443.1"/>
    <property type="match status" value="1"/>
</dbReference>
<keyword evidence="3" id="KW-0479">Metal-binding</keyword>
<dbReference type="SUPFAM" id="SSF53187">
    <property type="entry name" value="Zn-dependent exopeptidases"/>
    <property type="match status" value="1"/>
</dbReference>
<dbReference type="InterPro" id="IPR050072">
    <property type="entry name" value="Peptidase_M20A"/>
</dbReference>
<keyword evidence="6" id="KW-0457">Lysine biosynthesis</keyword>
<evidence type="ECO:0000256" key="5">
    <source>
        <dbReference type="ARBA" id="ARBA00022833"/>
    </source>
</evidence>
<evidence type="ECO:0000256" key="2">
    <source>
        <dbReference type="ARBA" id="ARBA00022605"/>
    </source>
</evidence>
<gene>
    <name evidence="8" type="ORF">UABAM_02293</name>
</gene>
<keyword evidence="9" id="KW-1185">Reference proteome</keyword>
<dbReference type="OrthoDB" id="9792335at2"/>
<dbReference type="NCBIfam" id="TIGR01902">
    <property type="entry name" value="dapE-lys-deAc"/>
    <property type="match status" value="1"/>
</dbReference>
<dbReference type="InterPro" id="IPR002933">
    <property type="entry name" value="Peptidase_M20"/>
</dbReference>
<keyword evidence="2" id="KW-0028">Amino-acid biosynthesis</keyword>
<keyword evidence="1" id="KW-0963">Cytoplasm</keyword>
<dbReference type="Proteomes" id="UP000326354">
    <property type="component" value="Chromosome"/>
</dbReference>
<dbReference type="KEGG" id="uam:UABAM_02293"/>
<keyword evidence="5" id="KW-0862">Zinc</keyword>
<dbReference type="GO" id="GO:0009085">
    <property type="term" value="P:lysine biosynthetic process"/>
    <property type="evidence" value="ECO:0007669"/>
    <property type="project" value="UniProtKB-KW"/>
</dbReference>
<protein>
    <submittedName>
        <fullName evidence="8">Acetyl-lysine deacetylase</fullName>
    </submittedName>
</protein>
<organism evidence="8 9">
    <name type="scientific">Uabimicrobium amorphum</name>
    <dbReference type="NCBI Taxonomy" id="2596890"/>
    <lineage>
        <taxon>Bacteria</taxon>
        <taxon>Pseudomonadati</taxon>
        <taxon>Planctomycetota</taxon>
        <taxon>Candidatus Uabimicrobiia</taxon>
        <taxon>Candidatus Uabimicrobiales</taxon>
        <taxon>Candidatus Uabimicrobiaceae</taxon>
        <taxon>Candidatus Uabimicrobium</taxon>
    </lineage>
</organism>
<evidence type="ECO:0000313" key="8">
    <source>
        <dbReference type="EMBL" id="BBM83938.1"/>
    </source>
</evidence>
<accession>A0A5S9IL82</accession>
<evidence type="ECO:0000256" key="6">
    <source>
        <dbReference type="ARBA" id="ARBA00023154"/>
    </source>
</evidence>
<evidence type="ECO:0000256" key="4">
    <source>
        <dbReference type="ARBA" id="ARBA00022801"/>
    </source>
</evidence>
<dbReference type="PANTHER" id="PTHR43808">
    <property type="entry name" value="ACETYLORNITHINE DEACETYLASE"/>
    <property type="match status" value="1"/>
</dbReference>
<keyword evidence="4" id="KW-0378">Hydrolase</keyword>